<feature type="region of interest" description="Disordered" evidence="5">
    <location>
        <begin position="1"/>
        <end position="23"/>
    </location>
</feature>
<dbReference type="EMBL" id="RCTF01000002">
    <property type="protein sequence ID" value="RLP81218.1"/>
    <property type="molecule type" value="Genomic_DNA"/>
</dbReference>
<evidence type="ECO:0000313" key="7">
    <source>
        <dbReference type="EMBL" id="RLP81218.1"/>
    </source>
</evidence>
<evidence type="ECO:0000256" key="1">
    <source>
        <dbReference type="ARBA" id="ARBA00023015"/>
    </source>
</evidence>
<feature type="DNA-binding region" description="H-T-H motif" evidence="4">
    <location>
        <begin position="45"/>
        <end position="64"/>
    </location>
</feature>
<gene>
    <name evidence="7" type="ORF">D9R14_04320</name>
</gene>
<dbReference type="GO" id="GO:0003677">
    <property type="term" value="F:DNA binding"/>
    <property type="evidence" value="ECO:0007669"/>
    <property type="project" value="UniProtKB-UniRule"/>
</dbReference>
<dbReference type="PANTHER" id="PTHR47506:SF6">
    <property type="entry name" value="HTH-TYPE TRANSCRIPTIONAL REPRESSOR NEMR"/>
    <property type="match status" value="1"/>
</dbReference>
<dbReference type="RefSeq" id="WP_121622070.1">
    <property type="nucleotide sequence ID" value="NZ_JACIIW010000003.1"/>
</dbReference>
<dbReference type="SUPFAM" id="SSF48498">
    <property type="entry name" value="Tetracyclin repressor-like, C-terminal domain"/>
    <property type="match status" value="1"/>
</dbReference>
<dbReference type="OrthoDB" id="9811084at2"/>
<accession>A0A3L7AP19</accession>
<proteinExistence type="predicted"/>
<evidence type="ECO:0000313" key="8">
    <source>
        <dbReference type="Proteomes" id="UP000269692"/>
    </source>
</evidence>
<keyword evidence="1" id="KW-0805">Transcription regulation</keyword>
<dbReference type="SUPFAM" id="SSF46689">
    <property type="entry name" value="Homeodomain-like"/>
    <property type="match status" value="1"/>
</dbReference>
<dbReference type="InterPro" id="IPR011075">
    <property type="entry name" value="TetR_C"/>
</dbReference>
<organism evidence="7 8">
    <name type="scientific">Xanthobacter tagetidis</name>
    <dbReference type="NCBI Taxonomy" id="60216"/>
    <lineage>
        <taxon>Bacteria</taxon>
        <taxon>Pseudomonadati</taxon>
        <taxon>Pseudomonadota</taxon>
        <taxon>Alphaproteobacteria</taxon>
        <taxon>Hyphomicrobiales</taxon>
        <taxon>Xanthobacteraceae</taxon>
        <taxon>Xanthobacter</taxon>
    </lineage>
</organism>
<feature type="domain" description="HTH tetR-type" evidence="6">
    <location>
        <begin position="22"/>
        <end position="82"/>
    </location>
</feature>
<dbReference type="Proteomes" id="UP000269692">
    <property type="component" value="Unassembled WGS sequence"/>
</dbReference>
<evidence type="ECO:0000256" key="4">
    <source>
        <dbReference type="PROSITE-ProRule" id="PRU00335"/>
    </source>
</evidence>
<name>A0A3L7AP19_9HYPH</name>
<keyword evidence="8" id="KW-1185">Reference proteome</keyword>
<comment type="caution">
    <text evidence="7">The sequence shown here is derived from an EMBL/GenBank/DDBJ whole genome shotgun (WGS) entry which is preliminary data.</text>
</comment>
<dbReference type="Pfam" id="PF16925">
    <property type="entry name" value="TetR_C_13"/>
    <property type="match status" value="1"/>
</dbReference>
<evidence type="ECO:0000259" key="6">
    <source>
        <dbReference type="PROSITE" id="PS50977"/>
    </source>
</evidence>
<evidence type="ECO:0000256" key="3">
    <source>
        <dbReference type="ARBA" id="ARBA00023163"/>
    </source>
</evidence>
<evidence type="ECO:0000256" key="5">
    <source>
        <dbReference type="SAM" id="MobiDB-lite"/>
    </source>
</evidence>
<evidence type="ECO:0000256" key="2">
    <source>
        <dbReference type="ARBA" id="ARBA00023125"/>
    </source>
</evidence>
<keyword evidence="2 4" id="KW-0238">DNA-binding</keyword>
<dbReference type="Gene3D" id="1.10.357.10">
    <property type="entry name" value="Tetracycline Repressor, domain 2"/>
    <property type="match status" value="1"/>
</dbReference>
<dbReference type="InterPro" id="IPR036271">
    <property type="entry name" value="Tet_transcr_reg_TetR-rel_C_sf"/>
</dbReference>
<dbReference type="AlphaFoldDB" id="A0A3L7AP19"/>
<protein>
    <submittedName>
        <fullName evidence="7">TetR family transcriptional regulator</fullName>
    </submittedName>
</protein>
<reference evidence="7 8" key="1">
    <citation type="submission" date="2018-10" db="EMBL/GenBank/DDBJ databases">
        <title>Xanthobacter tagetidis genome sequencing and assembly.</title>
        <authorList>
            <person name="Maclea K.S."/>
            <person name="Goen A.E."/>
            <person name="Fatima S.A."/>
        </authorList>
    </citation>
    <scope>NUCLEOTIDE SEQUENCE [LARGE SCALE GENOMIC DNA]</scope>
    <source>
        <strain evidence="7 8">ATCC 700314</strain>
    </source>
</reference>
<dbReference type="PROSITE" id="PS50977">
    <property type="entry name" value="HTH_TETR_2"/>
    <property type="match status" value="1"/>
</dbReference>
<dbReference type="PANTHER" id="PTHR47506">
    <property type="entry name" value="TRANSCRIPTIONAL REGULATORY PROTEIN"/>
    <property type="match status" value="1"/>
</dbReference>
<sequence>MDAATPQPRKRGRPPRAPDAPSDTREALLRAGLVALTEKGFSATGIDEVLSTVSVPKGSFYHYFKSKEAFGAELIDRYAAHFAARLDRHFADDTLTPLARLEAFTRSAEASMARHDFRRGCLVGNLGQEMGALPEPFRQRLAGVFADWQVRTASCLARAQAAGEIDPDRDPDQLAAFFWIGWEGAVLRAKLERTAAPLRTFADGFFALVRG</sequence>
<dbReference type="InterPro" id="IPR001647">
    <property type="entry name" value="HTH_TetR"/>
</dbReference>
<dbReference type="Pfam" id="PF00440">
    <property type="entry name" value="TetR_N"/>
    <property type="match status" value="1"/>
</dbReference>
<keyword evidence="3" id="KW-0804">Transcription</keyword>
<dbReference type="InterPro" id="IPR009057">
    <property type="entry name" value="Homeodomain-like_sf"/>
</dbReference>